<dbReference type="Gramene" id="PRQ59395">
    <property type="protein sequence ID" value="PRQ59395"/>
    <property type="gene ID" value="RchiOBHm_Chr1g0369721"/>
</dbReference>
<sequence length="71" mass="8302">MLCGYVNNIAGVASFSYRKYCNYCNVISNLVQYTFELLSDILFMEELFSGILFMEAVVMKKMQMMNDRMDI</sequence>
<keyword evidence="1" id="KW-0812">Transmembrane</keyword>
<keyword evidence="3" id="KW-1185">Reference proteome</keyword>
<protein>
    <submittedName>
        <fullName evidence="2">Uncharacterized protein</fullName>
    </submittedName>
</protein>
<evidence type="ECO:0000256" key="1">
    <source>
        <dbReference type="SAM" id="Phobius"/>
    </source>
</evidence>
<organism evidence="2 3">
    <name type="scientific">Rosa chinensis</name>
    <name type="common">China rose</name>
    <dbReference type="NCBI Taxonomy" id="74649"/>
    <lineage>
        <taxon>Eukaryota</taxon>
        <taxon>Viridiplantae</taxon>
        <taxon>Streptophyta</taxon>
        <taxon>Embryophyta</taxon>
        <taxon>Tracheophyta</taxon>
        <taxon>Spermatophyta</taxon>
        <taxon>Magnoliopsida</taxon>
        <taxon>eudicotyledons</taxon>
        <taxon>Gunneridae</taxon>
        <taxon>Pentapetalae</taxon>
        <taxon>rosids</taxon>
        <taxon>fabids</taxon>
        <taxon>Rosales</taxon>
        <taxon>Rosaceae</taxon>
        <taxon>Rosoideae</taxon>
        <taxon>Rosoideae incertae sedis</taxon>
        <taxon>Rosa</taxon>
    </lineage>
</organism>
<evidence type="ECO:0000313" key="2">
    <source>
        <dbReference type="EMBL" id="PRQ59395.1"/>
    </source>
</evidence>
<comment type="caution">
    <text evidence="2">The sequence shown here is derived from an EMBL/GenBank/DDBJ whole genome shotgun (WGS) entry which is preliminary data.</text>
</comment>
<proteinExistence type="predicted"/>
<dbReference type="EMBL" id="PDCK01000039">
    <property type="protein sequence ID" value="PRQ59395.1"/>
    <property type="molecule type" value="Genomic_DNA"/>
</dbReference>
<reference evidence="2 3" key="1">
    <citation type="journal article" date="2018" name="Nat. Genet.">
        <title>The Rosa genome provides new insights in the design of modern roses.</title>
        <authorList>
            <person name="Bendahmane M."/>
        </authorList>
    </citation>
    <scope>NUCLEOTIDE SEQUENCE [LARGE SCALE GENOMIC DNA]</scope>
    <source>
        <strain evidence="3">cv. Old Blush</strain>
    </source>
</reference>
<feature type="transmembrane region" description="Helical" evidence="1">
    <location>
        <begin position="41"/>
        <end position="59"/>
    </location>
</feature>
<keyword evidence="1" id="KW-1133">Transmembrane helix</keyword>
<keyword evidence="1" id="KW-0472">Membrane</keyword>
<name>A0A2P6SL32_ROSCH</name>
<accession>A0A2P6SL32</accession>
<gene>
    <name evidence="2" type="ORF">RchiOBHm_Chr1g0369721</name>
</gene>
<dbReference type="AlphaFoldDB" id="A0A2P6SL32"/>
<evidence type="ECO:0000313" key="3">
    <source>
        <dbReference type="Proteomes" id="UP000238479"/>
    </source>
</evidence>
<dbReference type="Proteomes" id="UP000238479">
    <property type="component" value="Chromosome 1"/>
</dbReference>